<organism evidence="1 2">
    <name type="scientific">Vairimorpha ceranae</name>
    <dbReference type="NCBI Taxonomy" id="40302"/>
    <lineage>
        <taxon>Eukaryota</taxon>
        <taxon>Fungi</taxon>
        <taxon>Fungi incertae sedis</taxon>
        <taxon>Microsporidia</taxon>
        <taxon>Nosematidae</taxon>
        <taxon>Vairimorpha</taxon>
    </lineage>
</organism>
<comment type="caution">
    <text evidence="1">The sequence shown here is derived from an EMBL/GenBank/DDBJ whole genome shotgun (WGS) entry which is preliminary data.</text>
</comment>
<gene>
    <name evidence="1" type="ORF">AAJ76_226000872</name>
</gene>
<reference evidence="1 2" key="1">
    <citation type="journal article" date="2015" name="Environ. Microbiol.">
        <title>Genome analyses suggest the presence of polyploidy and recent human-driven expansions in eight global populations of the honeybee pathogen Nosema ceranae.</title>
        <authorList>
            <person name="Pelin A."/>
            <person name="Selman M."/>
            <person name="Aris-Brosou S."/>
            <person name="Farinelli L."/>
            <person name="Corradi N."/>
        </authorList>
    </citation>
    <scope>NUCLEOTIDE SEQUENCE [LARGE SCALE GENOMIC DNA]</scope>
    <source>
        <strain evidence="1 2">PA08 1199</strain>
    </source>
</reference>
<sequence length="40" mass="4907">MENLKKKILCFKFTEAFFLKNTKTIEFFLEFNSLKKKKMV</sequence>
<proteinExistence type="predicted"/>
<dbReference type="GeneID" id="36319590"/>
<dbReference type="EMBL" id="JPQZ01000226">
    <property type="protein sequence ID" value="KKO73802.1"/>
    <property type="molecule type" value="Genomic_DNA"/>
</dbReference>
<keyword evidence="2" id="KW-1185">Reference proteome</keyword>
<dbReference type="Proteomes" id="UP000034350">
    <property type="component" value="Unassembled WGS sequence"/>
</dbReference>
<evidence type="ECO:0000313" key="2">
    <source>
        <dbReference type="Proteomes" id="UP000034350"/>
    </source>
</evidence>
<protein>
    <submittedName>
        <fullName evidence="1">Uncharacterized protein</fullName>
    </submittedName>
</protein>
<dbReference type="VEuPathDB" id="MicrosporidiaDB:AAJ76_226000872"/>
<dbReference type="RefSeq" id="XP_024329544.1">
    <property type="nucleotide sequence ID" value="XM_024474665.1"/>
</dbReference>
<accession>A0A0F9YLZ9</accession>
<evidence type="ECO:0000313" key="1">
    <source>
        <dbReference type="EMBL" id="KKO73802.1"/>
    </source>
</evidence>
<name>A0A0F9YLZ9_9MICR</name>
<dbReference type="AlphaFoldDB" id="A0A0F9YLZ9"/>